<dbReference type="RefSeq" id="WP_021754400.1">
    <property type="nucleotide sequence ID" value="NC_022438.1"/>
</dbReference>
<gene>
    <name evidence="2" type="ORF">O159_08140</name>
</gene>
<proteinExistence type="predicted"/>
<feature type="domain" description="YdhG-like" evidence="1">
    <location>
        <begin position="19"/>
        <end position="123"/>
    </location>
</feature>
<accession>U3P689</accession>
<evidence type="ECO:0000313" key="3">
    <source>
        <dbReference type="Proteomes" id="UP000016743"/>
    </source>
</evidence>
<evidence type="ECO:0000259" key="1">
    <source>
        <dbReference type="Pfam" id="PF08818"/>
    </source>
</evidence>
<dbReference type="EMBL" id="CP006734">
    <property type="protein sequence ID" value="AGW40969.1"/>
    <property type="molecule type" value="Genomic_DNA"/>
</dbReference>
<dbReference type="InterPro" id="IPR014922">
    <property type="entry name" value="YdhG-like"/>
</dbReference>
<dbReference type="HOGENOM" id="CLU_130420_0_0_11"/>
<protein>
    <recommendedName>
        <fullName evidence="1">YdhG-like domain-containing protein</fullName>
    </recommendedName>
</protein>
<dbReference type="KEGG" id="lxy:O159_08140"/>
<evidence type="ECO:0000313" key="2">
    <source>
        <dbReference type="EMBL" id="AGW40969.1"/>
    </source>
</evidence>
<dbReference type="Proteomes" id="UP000016743">
    <property type="component" value="Chromosome"/>
</dbReference>
<reference evidence="2 3" key="1">
    <citation type="journal article" date="2013" name="Genome Announc.">
        <title>Complete Genome Sequence of Leifsonia xyli subsp. cynodontis Strain DSM46306, a Gram-Positive Bacterial Pathogen of Grasses.</title>
        <authorList>
            <person name="Monteiro-Vitorello C.B."/>
            <person name="Zerillo M.M."/>
            <person name="Van Sluys M.A."/>
            <person name="Camargo L.E."/>
            <person name="Kitajima J.P."/>
        </authorList>
    </citation>
    <scope>NUCLEOTIDE SEQUENCE [LARGE SCALE GENOMIC DNA]</scope>
    <source>
        <strain evidence="2 3">DSM 46306</strain>
    </source>
</reference>
<dbReference type="eggNOG" id="ENOG5032S5R">
    <property type="taxonomic scope" value="Bacteria"/>
</dbReference>
<dbReference type="Pfam" id="PF08818">
    <property type="entry name" value="DUF1801"/>
    <property type="match status" value="1"/>
</dbReference>
<dbReference type="STRING" id="1389489.O159_08140"/>
<sequence>MTPSDLPVAAVLDRVPGPRRAEAERLLALHAEVSDEPPIVWAGRIQGFGEYHYRYASGHEGDAPLLGFASDRRRHTVYLLPGFADSHAGLLATLGPHTASKVCLYLPRLTGVDEGVLRQLLEATLAETRAQYGMA</sequence>
<dbReference type="PATRIC" id="fig|1389489.3.peg.787"/>
<name>U3P689_LEIXC</name>
<dbReference type="AlphaFoldDB" id="U3P689"/>
<keyword evidence="3" id="KW-1185">Reference proteome</keyword>
<organism evidence="2 3">
    <name type="scientific">Leifsonia xyli subsp. cynodontis DSM 46306</name>
    <dbReference type="NCBI Taxonomy" id="1389489"/>
    <lineage>
        <taxon>Bacteria</taxon>
        <taxon>Bacillati</taxon>
        <taxon>Actinomycetota</taxon>
        <taxon>Actinomycetes</taxon>
        <taxon>Micrococcales</taxon>
        <taxon>Microbacteriaceae</taxon>
        <taxon>Leifsonia</taxon>
    </lineage>
</organism>